<accession>A0ABQ8N3R4</accession>
<sequence length="673" mass="74796">MVKVPNLFLSDEEMGKKNDDHQTDRKGLGTTWAPSTQRFTLQPRRALKRLALLALAVFLIYQFVVNIPTDVPIRDRRRPNYRNPDAALGNDAQDRPPPAVAPGSKGTQVMAPAQPPQLPQLAQPAEVFSGHSIKFPALAASLGTIAETGGFFKANKNVLFAASSLKSVAKLLPIACQMGQELRNYVHFALMSRSDIDFSQLQAINGIDKSCRIIFHDARPDNSAKSTDARLAEAVKKAVAHITHFMNPQVIIVDNYVAEETYFMETMKNHITTQETTLIEMPLNGLEKLSWMTKLDSASLAAWNKVTIDILIHATPGASGSLARLLKSLRFADYSASHIPHITIDLPHKVDPETARLLDQFVWPPGPPPGTNSPRRVSVRHRIARKALTEDESSVRFLESFWPTRPAHSHVFLLSPEAELSSNFFHYLKYSVLEYRYSNAAVLQESESRLFGISLVSPDVYLDGSRPFEPPPIADTASATRSSSFLWQAPNNHAMLIFGSKWIELHGLVSQVLDVQGSNSREDLPKLLSQKAISARFPAWLEHALRLCRARNYFALYPSPAASPKIATVHTELQRPPEEYRNQQHAKDQSSGNDEAVILSRGPLLDTMLEGGALPPLYELPTVSWDGAAVEIGEHEARALKYTTEFRRTVGGCGDDKVVDFRADLFCANHKRQ</sequence>
<feature type="region of interest" description="Disordered" evidence="1">
    <location>
        <begin position="74"/>
        <end position="115"/>
    </location>
</feature>
<dbReference type="PANTHER" id="PTHR33604:SF3">
    <property type="entry name" value="OSJNBA0004B13.7 PROTEIN"/>
    <property type="match status" value="1"/>
</dbReference>
<proteinExistence type="predicted"/>
<gene>
    <name evidence="3" type="ORF">MCOR33_011061</name>
</gene>
<keyword evidence="2" id="KW-0472">Membrane</keyword>
<evidence type="ECO:0000313" key="4">
    <source>
        <dbReference type="Proteomes" id="UP001059893"/>
    </source>
</evidence>
<organism evidence="3 4">
    <name type="scientific">Pyricularia grisea</name>
    <name type="common">Crabgrass-specific blast fungus</name>
    <name type="synonym">Magnaporthe grisea</name>
    <dbReference type="NCBI Taxonomy" id="148305"/>
    <lineage>
        <taxon>Eukaryota</taxon>
        <taxon>Fungi</taxon>
        <taxon>Dikarya</taxon>
        <taxon>Ascomycota</taxon>
        <taxon>Pezizomycotina</taxon>
        <taxon>Sordariomycetes</taxon>
        <taxon>Sordariomycetidae</taxon>
        <taxon>Magnaporthales</taxon>
        <taxon>Pyriculariaceae</taxon>
        <taxon>Pyricularia</taxon>
    </lineage>
</organism>
<feature type="compositionally biased region" description="Basic and acidic residues" evidence="1">
    <location>
        <begin position="13"/>
        <end position="27"/>
    </location>
</feature>
<keyword evidence="4" id="KW-1185">Reference proteome</keyword>
<dbReference type="Proteomes" id="UP001059893">
    <property type="component" value="Unassembled WGS sequence"/>
</dbReference>
<evidence type="ECO:0000256" key="1">
    <source>
        <dbReference type="SAM" id="MobiDB-lite"/>
    </source>
</evidence>
<dbReference type="PANTHER" id="PTHR33604">
    <property type="entry name" value="OSJNBA0004B13.7 PROTEIN"/>
    <property type="match status" value="1"/>
</dbReference>
<keyword evidence="2" id="KW-1133">Transmembrane helix</keyword>
<evidence type="ECO:0000313" key="3">
    <source>
        <dbReference type="EMBL" id="KAI6290779.1"/>
    </source>
</evidence>
<evidence type="ECO:0000256" key="2">
    <source>
        <dbReference type="SAM" id="Phobius"/>
    </source>
</evidence>
<keyword evidence="2" id="KW-0812">Transmembrane</keyword>
<feature type="transmembrane region" description="Helical" evidence="2">
    <location>
        <begin position="46"/>
        <end position="64"/>
    </location>
</feature>
<feature type="region of interest" description="Disordered" evidence="1">
    <location>
        <begin position="1"/>
        <end position="31"/>
    </location>
</feature>
<dbReference type="EMBL" id="JABSND010000424">
    <property type="protein sequence ID" value="KAI6290779.1"/>
    <property type="molecule type" value="Genomic_DNA"/>
</dbReference>
<comment type="caution">
    <text evidence="3">The sequence shown here is derived from an EMBL/GenBank/DDBJ whole genome shotgun (WGS) entry which is preliminary data.</text>
</comment>
<reference evidence="3" key="1">
    <citation type="submission" date="2021-01" db="EMBL/GenBank/DDBJ databases">
        <title>Deciphering the adaptive evolutionary patterns associated with biogeogrpahic diversity in the finger millet blast pathogen Magnaporthe oryzae in Eastern Africa.</title>
        <authorList>
            <person name="Onyema G."/>
            <person name="Shittu T.A."/>
            <person name="Dodsworth S."/>
            <person name="Devilliers S."/>
            <person name="Muthumeenakshi S."/>
            <person name="Sreenivasaprasad S."/>
        </authorList>
    </citation>
    <scope>NUCLEOTIDE SEQUENCE</scope>
    <source>
        <strain evidence="3">D15/s37</strain>
    </source>
</reference>
<name>A0ABQ8N3R4_PYRGI</name>
<protein>
    <submittedName>
        <fullName evidence="3">Uncharacterized protein</fullName>
    </submittedName>
</protein>